<protein>
    <submittedName>
        <fullName evidence="2">Uncharacterized protein</fullName>
    </submittedName>
</protein>
<feature type="compositionally biased region" description="Basic residues" evidence="1">
    <location>
        <begin position="1"/>
        <end position="13"/>
    </location>
</feature>
<reference evidence="2 3" key="1">
    <citation type="submission" date="2021-06" db="EMBL/GenBank/DDBJ databases">
        <title>Caerostris darwini draft genome.</title>
        <authorList>
            <person name="Kono N."/>
            <person name="Arakawa K."/>
        </authorList>
    </citation>
    <scope>NUCLEOTIDE SEQUENCE [LARGE SCALE GENOMIC DNA]</scope>
</reference>
<gene>
    <name evidence="2" type="ORF">CDAR_472261</name>
</gene>
<organism evidence="2 3">
    <name type="scientific">Caerostris darwini</name>
    <dbReference type="NCBI Taxonomy" id="1538125"/>
    <lineage>
        <taxon>Eukaryota</taxon>
        <taxon>Metazoa</taxon>
        <taxon>Ecdysozoa</taxon>
        <taxon>Arthropoda</taxon>
        <taxon>Chelicerata</taxon>
        <taxon>Arachnida</taxon>
        <taxon>Araneae</taxon>
        <taxon>Araneomorphae</taxon>
        <taxon>Entelegynae</taxon>
        <taxon>Araneoidea</taxon>
        <taxon>Araneidae</taxon>
        <taxon>Caerostris</taxon>
    </lineage>
</organism>
<evidence type="ECO:0000256" key="1">
    <source>
        <dbReference type="SAM" id="MobiDB-lite"/>
    </source>
</evidence>
<sequence length="128" mass="14167">MGHKDPHPRRIAKHSGVNPSRHSVLTAKDQYCLCAEGTERVEKNPCCRVGPLCVDVTNFGEDRKLIRHPLNGNLQVGWSIPLPLPPLLQNLMSPLIRGFRLSSSFIVRVGRGVIRLGRPAKMGLKISS</sequence>
<accession>A0AAV4VNT6</accession>
<name>A0AAV4VNT6_9ARAC</name>
<feature type="region of interest" description="Disordered" evidence="1">
    <location>
        <begin position="1"/>
        <end position="21"/>
    </location>
</feature>
<dbReference type="Proteomes" id="UP001054837">
    <property type="component" value="Unassembled WGS sequence"/>
</dbReference>
<evidence type="ECO:0000313" key="3">
    <source>
        <dbReference type="Proteomes" id="UP001054837"/>
    </source>
</evidence>
<keyword evidence="3" id="KW-1185">Reference proteome</keyword>
<evidence type="ECO:0000313" key="2">
    <source>
        <dbReference type="EMBL" id="GIY71163.1"/>
    </source>
</evidence>
<dbReference type="AlphaFoldDB" id="A0AAV4VNT6"/>
<proteinExistence type="predicted"/>
<comment type="caution">
    <text evidence="2">The sequence shown here is derived from an EMBL/GenBank/DDBJ whole genome shotgun (WGS) entry which is preliminary data.</text>
</comment>
<dbReference type="EMBL" id="BPLQ01013294">
    <property type="protein sequence ID" value="GIY71163.1"/>
    <property type="molecule type" value="Genomic_DNA"/>
</dbReference>